<reference evidence="1" key="1">
    <citation type="submission" date="2023-07" db="EMBL/GenBank/DDBJ databases">
        <authorList>
            <consortium name="AG Swart"/>
            <person name="Singh M."/>
            <person name="Singh A."/>
            <person name="Seah K."/>
            <person name="Emmerich C."/>
        </authorList>
    </citation>
    <scope>NUCLEOTIDE SEQUENCE</scope>
    <source>
        <strain evidence="1">DP1</strain>
    </source>
</reference>
<comment type="caution">
    <text evidence="1">The sequence shown here is derived from an EMBL/GenBank/DDBJ whole genome shotgun (WGS) entry which is preliminary data.</text>
</comment>
<accession>A0AAD1X567</accession>
<proteinExistence type="predicted"/>
<name>A0AAD1X567_EUPCR</name>
<sequence>MTERMLCQPSCSSFLARPLRNSSDSKKVKRIKNNISNAYLSNLGNLVHPQKAMKGIKTFSKNRRIKTKSYVIEANSSGQFFSNRSFFKHEESNISKPENNNLDYNQNHDDNSGHDLVRNDHQVDLSMISNNSKGRKNHNKKAMKSFIEPIVKQYRKELDRKVLGISKNRLEENSKTIEDINLKGEQDNHLRITRDNCDIMSCDLSKNETSSEVNNLMQQIQSNTTKLNNECSKANVLLNINSDLENGNIGLVPTKVVNHKCVTPTSEEEPIAPSFLRDKDLDASNPHILHVSPKVCDESQNFQRNIKFFRSKASSVARSGKVNMLIKKDQIVQKKKEPLKFHNSTRTSPLLPHKGLGQESNPLIASRPFNATHNLEISQNASEFLKQNRQKMTDFIQQSKGQKKAQARLLLKGKQKQQKSYFKKIMKFSVNNEMMKIKRKHEDDSREEHKRRDLKVTFELPNI</sequence>
<organism evidence="1 2">
    <name type="scientific">Euplotes crassus</name>
    <dbReference type="NCBI Taxonomy" id="5936"/>
    <lineage>
        <taxon>Eukaryota</taxon>
        <taxon>Sar</taxon>
        <taxon>Alveolata</taxon>
        <taxon>Ciliophora</taxon>
        <taxon>Intramacronucleata</taxon>
        <taxon>Spirotrichea</taxon>
        <taxon>Hypotrichia</taxon>
        <taxon>Euplotida</taxon>
        <taxon>Euplotidae</taxon>
        <taxon>Moneuplotes</taxon>
    </lineage>
</organism>
<dbReference type="AlphaFoldDB" id="A0AAD1X567"/>
<keyword evidence="2" id="KW-1185">Reference proteome</keyword>
<dbReference type="Proteomes" id="UP001295684">
    <property type="component" value="Unassembled WGS sequence"/>
</dbReference>
<evidence type="ECO:0000313" key="1">
    <source>
        <dbReference type="EMBL" id="CAI2361124.1"/>
    </source>
</evidence>
<dbReference type="EMBL" id="CAMPGE010002325">
    <property type="protein sequence ID" value="CAI2361124.1"/>
    <property type="molecule type" value="Genomic_DNA"/>
</dbReference>
<protein>
    <submittedName>
        <fullName evidence="1">Uncharacterized protein</fullName>
    </submittedName>
</protein>
<gene>
    <name evidence="1" type="ORF">ECRASSUSDP1_LOCUS2434</name>
</gene>
<evidence type="ECO:0000313" key="2">
    <source>
        <dbReference type="Proteomes" id="UP001295684"/>
    </source>
</evidence>